<feature type="domain" description="CRAL-TRIO" evidence="2">
    <location>
        <begin position="95"/>
        <end position="270"/>
    </location>
</feature>
<comment type="caution">
    <text evidence="3">The sequence shown here is derived from an EMBL/GenBank/DDBJ whole genome shotgun (WGS) entry which is preliminary data.</text>
</comment>
<evidence type="ECO:0000313" key="3">
    <source>
        <dbReference type="EMBL" id="CAI2373337.1"/>
    </source>
</evidence>
<dbReference type="InterPro" id="IPR036865">
    <property type="entry name" value="CRAL-TRIO_dom_sf"/>
</dbReference>
<evidence type="ECO:0000259" key="2">
    <source>
        <dbReference type="PROSITE" id="PS50191"/>
    </source>
</evidence>
<dbReference type="SMART" id="SM00516">
    <property type="entry name" value="SEC14"/>
    <property type="match status" value="1"/>
</dbReference>
<feature type="region of interest" description="Disordered" evidence="1">
    <location>
        <begin position="325"/>
        <end position="353"/>
    </location>
</feature>
<organism evidence="3 4">
    <name type="scientific">Euplotes crassus</name>
    <dbReference type="NCBI Taxonomy" id="5936"/>
    <lineage>
        <taxon>Eukaryota</taxon>
        <taxon>Sar</taxon>
        <taxon>Alveolata</taxon>
        <taxon>Ciliophora</taxon>
        <taxon>Intramacronucleata</taxon>
        <taxon>Spirotrichea</taxon>
        <taxon>Hypotrichia</taxon>
        <taxon>Euplotida</taxon>
        <taxon>Euplotidae</taxon>
        <taxon>Moneuplotes</taxon>
    </lineage>
</organism>
<sequence length="353" mass="40609">MKFFKKKQAPKEEEKFTGHVGCLSEIQEDTLSLFKEYIEKENITTSDRFTDHYLLRFCRARQFVLEDVKKMFKEFIQWRELNEVDECFIHYDVSNMPEVKKFYKHCFHSTDKEGRPFYIDCPATAAPIEDLFKVADANEIIRNYILQFEYLLHVRFPACSKAFGKKIDKCFSIVDLKGLSMGMFKEKSREFIKIPLSITQKNYPEIMHALLIINSPMVFKAIWLVLKPFIAQRTKDKIKILGSKYHDDLFQYVDKSNVPTEFGGNCTCENNGGDCFMSDRGPWHDFPGDKYGEMYKRQLLGDKCTVPIPDPIPVDPQTAIISPAPSIAPHIQSPSPASAIPPPTSAMSSQPPS</sequence>
<feature type="compositionally biased region" description="Low complexity" evidence="1">
    <location>
        <begin position="325"/>
        <end position="338"/>
    </location>
</feature>
<dbReference type="Pfam" id="PF00650">
    <property type="entry name" value="CRAL_TRIO"/>
    <property type="match status" value="1"/>
</dbReference>
<evidence type="ECO:0000313" key="4">
    <source>
        <dbReference type="Proteomes" id="UP001295684"/>
    </source>
</evidence>
<dbReference type="Gene3D" id="3.40.525.10">
    <property type="entry name" value="CRAL-TRIO lipid binding domain"/>
    <property type="match status" value="1"/>
</dbReference>
<dbReference type="SUPFAM" id="SSF52087">
    <property type="entry name" value="CRAL/TRIO domain"/>
    <property type="match status" value="1"/>
</dbReference>
<dbReference type="InterPro" id="IPR036273">
    <property type="entry name" value="CRAL/TRIO_N_dom_sf"/>
</dbReference>
<dbReference type="PROSITE" id="PS50191">
    <property type="entry name" value="CRAL_TRIO"/>
    <property type="match status" value="1"/>
</dbReference>
<dbReference type="Pfam" id="PF03765">
    <property type="entry name" value="CRAL_TRIO_N"/>
    <property type="match status" value="1"/>
</dbReference>
<accession>A0AAD1XIK9</accession>
<dbReference type="PANTHER" id="PTHR45657">
    <property type="entry name" value="CRAL-TRIO DOMAIN-CONTAINING PROTEIN YKL091C-RELATED"/>
    <property type="match status" value="1"/>
</dbReference>
<dbReference type="EMBL" id="CAMPGE010014680">
    <property type="protein sequence ID" value="CAI2373337.1"/>
    <property type="molecule type" value="Genomic_DNA"/>
</dbReference>
<dbReference type="InterPro" id="IPR051026">
    <property type="entry name" value="PI/PC_transfer"/>
</dbReference>
<protein>
    <recommendedName>
        <fullName evidence="2">CRAL-TRIO domain-containing protein</fullName>
    </recommendedName>
</protein>
<dbReference type="Proteomes" id="UP001295684">
    <property type="component" value="Unassembled WGS sequence"/>
</dbReference>
<dbReference type="AlphaFoldDB" id="A0AAD1XIK9"/>
<dbReference type="InterPro" id="IPR001251">
    <property type="entry name" value="CRAL-TRIO_dom"/>
</dbReference>
<dbReference type="SMART" id="SM01100">
    <property type="entry name" value="CRAL_TRIO_N"/>
    <property type="match status" value="1"/>
</dbReference>
<dbReference type="CDD" id="cd00170">
    <property type="entry name" value="SEC14"/>
    <property type="match status" value="1"/>
</dbReference>
<dbReference type="InterPro" id="IPR011074">
    <property type="entry name" value="CRAL/TRIO_N_dom"/>
</dbReference>
<dbReference type="Gene3D" id="1.10.8.20">
    <property type="entry name" value="N-terminal domain of phosphatidylinositol transfer protein sec14p"/>
    <property type="match status" value="1"/>
</dbReference>
<proteinExistence type="predicted"/>
<evidence type="ECO:0000256" key="1">
    <source>
        <dbReference type="SAM" id="MobiDB-lite"/>
    </source>
</evidence>
<reference evidence="3" key="1">
    <citation type="submission" date="2023-07" db="EMBL/GenBank/DDBJ databases">
        <authorList>
            <consortium name="AG Swart"/>
            <person name="Singh M."/>
            <person name="Singh A."/>
            <person name="Seah K."/>
            <person name="Emmerich C."/>
        </authorList>
    </citation>
    <scope>NUCLEOTIDE SEQUENCE</scope>
    <source>
        <strain evidence="3">DP1</strain>
    </source>
</reference>
<name>A0AAD1XIK9_EUPCR</name>
<gene>
    <name evidence="3" type="ORF">ECRASSUSDP1_LOCUS14679</name>
</gene>
<dbReference type="SUPFAM" id="SSF46938">
    <property type="entry name" value="CRAL/TRIO N-terminal domain"/>
    <property type="match status" value="1"/>
</dbReference>
<keyword evidence="4" id="KW-1185">Reference proteome</keyword>
<dbReference type="PANTHER" id="PTHR45657:SF1">
    <property type="entry name" value="CRAL-TRIO DOMAIN-CONTAINING PROTEIN YKL091C-RELATED"/>
    <property type="match status" value="1"/>
</dbReference>